<evidence type="ECO:0000313" key="5">
    <source>
        <dbReference type="EMBL" id="KAK9159825.1"/>
    </source>
</evidence>
<proteinExistence type="predicted"/>
<dbReference type="Gene3D" id="1.25.10.10">
    <property type="entry name" value="Leucine-rich Repeat Variant"/>
    <property type="match status" value="1"/>
</dbReference>
<dbReference type="InterPro" id="IPR026739">
    <property type="entry name" value="AP_beta"/>
</dbReference>
<organism evidence="5 6">
    <name type="scientific">Stephania yunnanensis</name>
    <dbReference type="NCBI Taxonomy" id="152371"/>
    <lineage>
        <taxon>Eukaryota</taxon>
        <taxon>Viridiplantae</taxon>
        <taxon>Streptophyta</taxon>
        <taxon>Embryophyta</taxon>
        <taxon>Tracheophyta</taxon>
        <taxon>Spermatophyta</taxon>
        <taxon>Magnoliopsida</taxon>
        <taxon>Ranunculales</taxon>
        <taxon>Menispermaceae</taxon>
        <taxon>Menispermoideae</taxon>
        <taxon>Cissampelideae</taxon>
        <taxon>Stephania</taxon>
    </lineage>
</organism>
<evidence type="ECO:0000313" key="6">
    <source>
        <dbReference type="Proteomes" id="UP001420932"/>
    </source>
</evidence>
<dbReference type="GO" id="GO:0016192">
    <property type="term" value="P:vesicle-mediated transport"/>
    <property type="evidence" value="ECO:0007669"/>
    <property type="project" value="InterPro"/>
</dbReference>
<evidence type="ECO:0000256" key="3">
    <source>
        <dbReference type="ARBA" id="ARBA00022927"/>
    </source>
</evidence>
<reference evidence="5 6" key="1">
    <citation type="submission" date="2024-01" db="EMBL/GenBank/DDBJ databases">
        <title>Genome assemblies of Stephania.</title>
        <authorList>
            <person name="Yang L."/>
        </authorList>
    </citation>
    <scope>NUCLEOTIDE SEQUENCE [LARGE SCALE GENOMIC DNA]</scope>
    <source>
        <strain evidence="5">YNDBR</strain>
        <tissue evidence="5">Leaf</tissue>
    </source>
</reference>
<dbReference type="InterPro" id="IPR011989">
    <property type="entry name" value="ARM-like"/>
</dbReference>
<comment type="caution">
    <text evidence="5">The sequence shown here is derived from an EMBL/GenBank/DDBJ whole genome shotgun (WGS) entry which is preliminary data.</text>
</comment>
<dbReference type="GO" id="GO:0012505">
    <property type="term" value="C:endomembrane system"/>
    <property type="evidence" value="ECO:0007669"/>
    <property type="project" value="UniProtKB-SubCell"/>
</dbReference>
<dbReference type="EMBL" id="JBBNAF010000003">
    <property type="protein sequence ID" value="KAK9159825.1"/>
    <property type="molecule type" value="Genomic_DNA"/>
</dbReference>
<name>A0AAP0KYQ0_9MAGN</name>
<evidence type="ECO:0000256" key="4">
    <source>
        <dbReference type="ARBA" id="ARBA00023136"/>
    </source>
</evidence>
<dbReference type="Proteomes" id="UP001420932">
    <property type="component" value="Unassembled WGS sequence"/>
</dbReference>
<protein>
    <submittedName>
        <fullName evidence="5">Uncharacterized protein</fullName>
    </submittedName>
</protein>
<keyword evidence="4" id="KW-0472">Membrane</keyword>
<dbReference type="PANTHER" id="PTHR11134">
    <property type="entry name" value="ADAPTOR COMPLEX SUBUNIT BETA FAMILY MEMBER"/>
    <property type="match status" value="1"/>
</dbReference>
<comment type="subcellular location">
    <subcellularLocation>
        <location evidence="1">Endomembrane system</location>
    </subcellularLocation>
</comment>
<evidence type="ECO:0000256" key="1">
    <source>
        <dbReference type="ARBA" id="ARBA00004308"/>
    </source>
</evidence>
<sequence>MLFSSDYKHFYCQYNEPSYVKKLKLDMLTAVANENNTYKIAALRRDGLGAFAFLARRVARFTNVCAMTRYRAIQSEYLHITQQAFPPQSIGGIPACIC</sequence>
<accession>A0AAP0KYQ0</accession>
<dbReference type="GO" id="GO:0015031">
    <property type="term" value="P:protein transport"/>
    <property type="evidence" value="ECO:0007669"/>
    <property type="project" value="UniProtKB-KW"/>
</dbReference>
<gene>
    <name evidence="5" type="ORF">Syun_006166</name>
</gene>
<keyword evidence="3" id="KW-0653">Protein transport</keyword>
<evidence type="ECO:0000256" key="2">
    <source>
        <dbReference type="ARBA" id="ARBA00022448"/>
    </source>
</evidence>
<keyword evidence="2" id="KW-0813">Transport</keyword>
<dbReference type="AlphaFoldDB" id="A0AAP0KYQ0"/>
<keyword evidence="6" id="KW-1185">Reference proteome</keyword>